<accession>A0A9D1E5J8</accession>
<sequence length="223" mass="23641">MTNIKKFLFGILAISLIGSLAALTACGGTPSNDDNNNDNNNDNTDMEDPVDEGETKYTFEAEYTKLEGLNGFGPSGSPQGTSLAMEATGASNGWCVANLGPESPITFTITSSAEATATLRIRFGNNSLGGTCAWNPETLVISVNDTALTGYSFTTQPDTVPNGQNFTTVNLGEITLDEGENTIVISAGTNTYLNNLTTMPSIDYIRLDTTATLTMETYEDNIL</sequence>
<dbReference type="EMBL" id="DVHK01000024">
    <property type="protein sequence ID" value="HIR66624.1"/>
    <property type="molecule type" value="Genomic_DNA"/>
</dbReference>
<dbReference type="SUPFAM" id="SSF49785">
    <property type="entry name" value="Galactose-binding domain-like"/>
    <property type="match status" value="1"/>
</dbReference>
<feature type="compositionally biased region" description="Low complexity" evidence="1">
    <location>
        <begin position="32"/>
        <end position="43"/>
    </location>
</feature>
<organism evidence="3 4">
    <name type="scientific">Candidatus Coproplasma avicola</name>
    <dbReference type="NCBI Taxonomy" id="2840744"/>
    <lineage>
        <taxon>Bacteria</taxon>
        <taxon>Bacillati</taxon>
        <taxon>Bacillota</taxon>
        <taxon>Clostridia</taxon>
        <taxon>Eubacteriales</taxon>
        <taxon>Candidatus Coproplasma</taxon>
    </lineage>
</organism>
<reference evidence="3" key="1">
    <citation type="submission" date="2020-10" db="EMBL/GenBank/DDBJ databases">
        <authorList>
            <person name="Gilroy R."/>
        </authorList>
    </citation>
    <scope>NUCLEOTIDE SEQUENCE</scope>
    <source>
        <strain evidence="3">ChiW16-3235</strain>
    </source>
</reference>
<evidence type="ECO:0000256" key="2">
    <source>
        <dbReference type="SAM" id="SignalP"/>
    </source>
</evidence>
<keyword evidence="2" id="KW-0732">Signal</keyword>
<evidence type="ECO:0000313" key="4">
    <source>
        <dbReference type="Proteomes" id="UP000823913"/>
    </source>
</evidence>
<feature type="chain" id="PRO_5039291231" evidence="2">
    <location>
        <begin position="25"/>
        <end position="223"/>
    </location>
</feature>
<dbReference type="Proteomes" id="UP000823913">
    <property type="component" value="Unassembled WGS sequence"/>
</dbReference>
<feature type="region of interest" description="Disordered" evidence="1">
    <location>
        <begin position="30"/>
        <end position="51"/>
    </location>
</feature>
<comment type="caution">
    <text evidence="3">The sequence shown here is derived from an EMBL/GenBank/DDBJ whole genome shotgun (WGS) entry which is preliminary data.</text>
</comment>
<feature type="signal peptide" evidence="2">
    <location>
        <begin position="1"/>
        <end position="24"/>
    </location>
</feature>
<dbReference type="InterPro" id="IPR008979">
    <property type="entry name" value="Galactose-bd-like_sf"/>
</dbReference>
<evidence type="ECO:0000256" key="1">
    <source>
        <dbReference type="SAM" id="MobiDB-lite"/>
    </source>
</evidence>
<name>A0A9D1E5J8_9FIRM</name>
<evidence type="ECO:0000313" key="3">
    <source>
        <dbReference type="EMBL" id="HIR66624.1"/>
    </source>
</evidence>
<gene>
    <name evidence="3" type="ORF">IAB94_01095</name>
</gene>
<dbReference type="PROSITE" id="PS51257">
    <property type="entry name" value="PROKAR_LIPOPROTEIN"/>
    <property type="match status" value="1"/>
</dbReference>
<protein>
    <submittedName>
        <fullName evidence="3">Uncharacterized protein</fullName>
    </submittedName>
</protein>
<dbReference type="AlphaFoldDB" id="A0A9D1E5J8"/>
<proteinExistence type="predicted"/>
<reference evidence="3" key="2">
    <citation type="journal article" date="2021" name="PeerJ">
        <title>Extensive microbial diversity within the chicken gut microbiome revealed by metagenomics and culture.</title>
        <authorList>
            <person name="Gilroy R."/>
            <person name="Ravi A."/>
            <person name="Getino M."/>
            <person name="Pursley I."/>
            <person name="Horton D.L."/>
            <person name="Alikhan N.F."/>
            <person name="Baker D."/>
            <person name="Gharbi K."/>
            <person name="Hall N."/>
            <person name="Watson M."/>
            <person name="Adriaenssens E.M."/>
            <person name="Foster-Nyarko E."/>
            <person name="Jarju S."/>
            <person name="Secka A."/>
            <person name="Antonio M."/>
            <person name="Oren A."/>
            <person name="Chaudhuri R.R."/>
            <person name="La Ragione R."/>
            <person name="Hildebrand F."/>
            <person name="Pallen M.J."/>
        </authorList>
    </citation>
    <scope>NUCLEOTIDE SEQUENCE</scope>
    <source>
        <strain evidence="3">ChiW16-3235</strain>
    </source>
</reference>
<dbReference type="Gene3D" id="2.60.120.260">
    <property type="entry name" value="Galactose-binding domain-like"/>
    <property type="match status" value="1"/>
</dbReference>